<reference evidence="3 4" key="1">
    <citation type="submission" date="2015-05" db="EMBL/GenBank/DDBJ databases">
        <authorList>
            <person name="Goodhead I."/>
        </authorList>
    </citation>
    <scope>NUCLEOTIDE SEQUENCE [LARGE SCALE GENOMIC DNA]</scope>
    <source>
        <strain evidence="4">morsitans</strain>
    </source>
</reference>
<gene>
    <name evidence="3" type="ORF">SGGMMB4_03336</name>
</gene>
<evidence type="ECO:0000313" key="4">
    <source>
        <dbReference type="Proteomes" id="UP000245838"/>
    </source>
</evidence>
<evidence type="ECO:0000259" key="2">
    <source>
        <dbReference type="PROSITE" id="PS50263"/>
    </source>
</evidence>
<sequence length="265" mass="30055">MFTLALVQTDAYLGEKRRNLERLQTFCHTAKKEGAQLICFPELATTGYAPTLLGPEYHALSETRQGETDRMFSALATELGVIIVCGFIERDMQTDAVYNAAGVWLPGQESWLGVFRKMHLIQEEKRWFTPGQQLRVFDTPLGRIGGMICYDAGFPEVARSLTLKQADSLLLLSAWPEKDKDIWYINGPCRALENTIYLAAVNRWGREGDCQLFGGSQILNPRGQVMARATEHAEQILYHTIDKQVQSAIRHTLPYLADRQPENYR</sequence>
<dbReference type="CDD" id="cd07584">
    <property type="entry name" value="nitrilase_6"/>
    <property type="match status" value="1"/>
</dbReference>
<dbReference type="Gene3D" id="3.60.110.10">
    <property type="entry name" value="Carbon-nitrogen hydrolase"/>
    <property type="match status" value="1"/>
</dbReference>
<keyword evidence="1 3" id="KW-0378">Hydrolase</keyword>
<dbReference type="PROSITE" id="PS50263">
    <property type="entry name" value="CN_HYDROLASE"/>
    <property type="match status" value="1"/>
</dbReference>
<dbReference type="RefSeq" id="WP_166506671.1">
    <property type="nucleotide sequence ID" value="NZ_LN854557.1"/>
</dbReference>
<dbReference type="Pfam" id="PF00795">
    <property type="entry name" value="CN_hydrolase"/>
    <property type="match status" value="1"/>
</dbReference>
<dbReference type="GO" id="GO:0016811">
    <property type="term" value="F:hydrolase activity, acting on carbon-nitrogen (but not peptide) bonds, in linear amides"/>
    <property type="evidence" value="ECO:0007669"/>
    <property type="project" value="TreeGrafter"/>
</dbReference>
<evidence type="ECO:0000256" key="1">
    <source>
        <dbReference type="ARBA" id="ARBA00022801"/>
    </source>
</evidence>
<dbReference type="AlphaFoldDB" id="A0A193QK31"/>
<evidence type="ECO:0000313" key="3">
    <source>
        <dbReference type="EMBL" id="CRL45537.1"/>
    </source>
</evidence>
<feature type="domain" description="CN hydrolase" evidence="2">
    <location>
        <begin position="2"/>
        <end position="243"/>
    </location>
</feature>
<organism evidence="3 4">
    <name type="scientific">Sodalis glossinidius (strain morsitans)</name>
    <dbReference type="NCBI Taxonomy" id="343509"/>
    <lineage>
        <taxon>Bacteria</taxon>
        <taxon>Pseudomonadati</taxon>
        <taxon>Pseudomonadota</taxon>
        <taxon>Gammaproteobacteria</taxon>
        <taxon>Enterobacterales</taxon>
        <taxon>Bruguierivoracaceae</taxon>
        <taxon>Sodalis</taxon>
    </lineage>
</organism>
<dbReference type="PANTHER" id="PTHR43674:SF2">
    <property type="entry name" value="BETA-UREIDOPROPIONASE"/>
    <property type="match status" value="1"/>
</dbReference>
<proteinExistence type="predicted"/>
<dbReference type="SUPFAM" id="SSF56317">
    <property type="entry name" value="Carbon-nitrogen hydrolase"/>
    <property type="match status" value="1"/>
</dbReference>
<dbReference type="Proteomes" id="UP000245838">
    <property type="component" value="Chromosome sggmmb4_Chromosome"/>
</dbReference>
<name>A0A193QK31_SODGM</name>
<dbReference type="EMBL" id="LN854557">
    <property type="protein sequence ID" value="CRL45537.1"/>
    <property type="molecule type" value="Genomic_DNA"/>
</dbReference>
<dbReference type="InterPro" id="IPR050345">
    <property type="entry name" value="Aliph_Amidase/BUP"/>
</dbReference>
<dbReference type="PANTHER" id="PTHR43674">
    <property type="entry name" value="NITRILASE C965.09-RELATED"/>
    <property type="match status" value="1"/>
</dbReference>
<protein>
    <submittedName>
        <fullName evidence="3">N-carbamoyl-D-amino acid hydrolase</fullName>
    </submittedName>
</protein>
<dbReference type="InterPro" id="IPR036526">
    <property type="entry name" value="C-N_Hydrolase_sf"/>
</dbReference>
<accession>A0A193QK31</accession>
<dbReference type="InterPro" id="IPR003010">
    <property type="entry name" value="C-N_Hydrolase"/>
</dbReference>